<reference evidence="2 3" key="1">
    <citation type="journal article" date="2012" name="Environ. Microbiol.">
        <title>The genome sequence of Desulfatibacillum alkenivorans AK-01: a blueprint for anaerobic alkane oxidation.</title>
        <authorList>
            <person name="Callaghan A.V."/>
            <person name="Morris B.E."/>
            <person name="Pereira I.A."/>
            <person name="McInerney M.J."/>
            <person name="Austin R.N."/>
            <person name="Groves J.T."/>
            <person name="Kukor J.J."/>
            <person name="Suflita J.M."/>
            <person name="Young L.Y."/>
            <person name="Zylstra G.J."/>
            <person name="Wawrik B."/>
        </authorList>
    </citation>
    <scope>NUCLEOTIDE SEQUENCE [LARGE SCALE GENOMIC DNA]</scope>
    <source>
        <strain evidence="2 3">AK-01</strain>
    </source>
</reference>
<evidence type="ECO:0000256" key="1">
    <source>
        <dbReference type="SAM" id="SignalP"/>
    </source>
</evidence>
<name>B8FEP5_DESAL</name>
<dbReference type="RefSeq" id="WP_012611003.1">
    <property type="nucleotide sequence ID" value="NC_011768.1"/>
</dbReference>
<protein>
    <recommendedName>
        <fullName evidence="4">EF-hand domain-containing protein</fullName>
    </recommendedName>
</protein>
<evidence type="ECO:0000313" key="3">
    <source>
        <dbReference type="Proteomes" id="UP000000739"/>
    </source>
</evidence>
<sequence>MKKAIVAILVLLTFLSTAHGAVIGDIDGDGQITLNEAIYALQTVAGFSGQGLTQEEQGDYQQSTDQTILYMNDPNGETAVENLLAVFDALGLIAAVESGDAYAYLANASNFSCGSVADNGANTVTFTLSGCGMVGTIVVTVSTDGQYTVFSMTFTDVNYNGCVINGAATVKVAVSGDTATIIIQSTALSVCGAALNGSITIVMDKNTGEIDTVTVANTTSFTMDDGTVVDITAEITYNPDGTIDGTATTSMDGQDYSFVINGVTVDPACGIPNSGTISINGFVMDFSNTTCDDPTVVVYIRGVPVEMNLEDALNLVLGEEAVNFLMEELASMVSGVEDMNDAVEMLNLDNAMDDSRKVLGDPDTIYNNLRTADFACGSVSVGLLARQVVFDFDPASECGVDGVITVTVTKPESAIIFEMDYDQVTVGTCTIDGQASSTLSFDSGNITYTHTSSNLTACGATLNGTFSVTVDATDGSLESASMANAVTYDTGNGQITVVSDLTRDSQGVSGNVDLTTDDGYYECTLYNIIIDWACGIPNGGILVVNGVVLDFSNTTCDNPVVTATVRGVSAQLSLEDAVNLLKAEDPATYMLNFLSGADQVTEGLEGLQEVMEQTGIQEAQEKYGFGDRKAYTVDEVLNEIATTFGCGDIAIIIGAPALSLEFDGTCGITGTLTITGTQTQDGIDWAMDFNQIVVEGCVIDGQTQSTLIFGDGAVLFQHTSSNLSLCGNELAGTFTVSVDSTTGSLNYIAVDTVAEFEYNQKSVAVDAEVFYMPGAGLSGDAILTVDEKTFDCTFDNITIDPACGIPNGGTMTINGVTLDFSATTCDDPTVAVSAGNLSTTMSIDEVINLLMMEDPINALLAAVGGDNSTQEAIAGLLDEAGLWEAEDRLRARKIAGTVSDLFDFYDGFTFACGNLQVAPVQKKITITFDGTEPCYATGEVIVEVDKPDDTFIYTLTFNNVATQACNINGQTTGSFVWGDSTVTFTHTSSNLQFCASTFNGSSAFVINTNDGSLESVTVDTDISLEMDGESVTIQAKLVYDSNGINGTADIKKGRKTYECVFENVTIDTDCGIPNGGTITVNGVEVDFSSTSCVNPYVTVTVRGRSVQMSLEDAVAMLW</sequence>
<keyword evidence="1" id="KW-0732">Signal</keyword>
<dbReference type="HOGENOM" id="CLU_280711_0_0_7"/>
<organism evidence="2 3">
    <name type="scientific">Desulfatibacillum aliphaticivorans</name>
    <dbReference type="NCBI Taxonomy" id="218208"/>
    <lineage>
        <taxon>Bacteria</taxon>
        <taxon>Pseudomonadati</taxon>
        <taxon>Thermodesulfobacteriota</taxon>
        <taxon>Desulfobacteria</taxon>
        <taxon>Desulfobacterales</taxon>
        <taxon>Desulfatibacillaceae</taxon>
        <taxon>Desulfatibacillum</taxon>
    </lineage>
</organism>
<dbReference type="KEGG" id="dal:Dalk_1875"/>
<proteinExistence type="predicted"/>
<feature type="chain" id="PRO_5002869032" description="EF-hand domain-containing protein" evidence="1">
    <location>
        <begin position="21"/>
        <end position="1118"/>
    </location>
</feature>
<dbReference type="Proteomes" id="UP000000739">
    <property type="component" value="Chromosome"/>
</dbReference>
<keyword evidence="3" id="KW-1185">Reference proteome</keyword>
<accession>B8FEP5</accession>
<dbReference type="EMBL" id="CP001322">
    <property type="protein sequence ID" value="ACL03572.1"/>
    <property type="molecule type" value="Genomic_DNA"/>
</dbReference>
<feature type="signal peptide" evidence="1">
    <location>
        <begin position="1"/>
        <end position="20"/>
    </location>
</feature>
<evidence type="ECO:0000313" key="2">
    <source>
        <dbReference type="EMBL" id="ACL03572.1"/>
    </source>
</evidence>
<gene>
    <name evidence="2" type="ordered locus">Dalk_1875</name>
</gene>
<dbReference type="AlphaFoldDB" id="B8FEP5"/>
<evidence type="ECO:0008006" key="4">
    <source>
        <dbReference type="Google" id="ProtNLM"/>
    </source>
</evidence>